<accession>A0A7S6NXV5</accession>
<reference evidence="1" key="1">
    <citation type="submission" date="2019-02" db="EMBL/GenBank/DDBJ databases">
        <authorList>
            <person name="Bachy C."/>
            <person name="Yung C.-M."/>
            <person name="Roux S."/>
            <person name="Sullivan M.B."/>
            <person name="Worden A.Z."/>
        </authorList>
    </citation>
    <scope>NUCLEOTIDE SEQUENCE</scope>
    <source>
        <strain evidence="1">BII-V1</strain>
    </source>
</reference>
<name>A0A7S6NXV5_9PHYC</name>
<proteinExistence type="predicted"/>
<organism evidence="1">
    <name type="scientific">Bathycoccus sp. RCC716 virus 1</name>
    <dbReference type="NCBI Taxonomy" id="2530038"/>
    <lineage>
        <taxon>Viruses</taxon>
        <taxon>Varidnaviria</taxon>
        <taxon>Bamfordvirae</taxon>
        <taxon>Nucleocytoviricota</taxon>
        <taxon>Megaviricetes</taxon>
        <taxon>Algavirales</taxon>
        <taxon>Phycodnaviridae</taxon>
        <taxon>Prasinovirus</taxon>
    </lineage>
</organism>
<protein>
    <submittedName>
        <fullName evidence="1">Uncharacterized protein</fullName>
    </submittedName>
</protein>
<sequence length="200" mass="24075">MDTIFILENKNLGLWYIGKIKMKLGSDCLPVYRSYTHEKLNDILCKKYKEFDTPYINLVFLNRRQRTCHGILKWLTNLERKFKRDPEKYRDIETLLKAGWHIHDTTEYSTIYVVNIPEDTTPEIYADLKQNWGSQSPYTLKSCINVICRENKEKYHKKKQNSNFLFERARKNVLYRMNKGYVPKRSTLVKYNLSWNELDT</sequence>
<dbReference type="EMBL" id="MK522034">
    <property type="protein sequence ID" value="QOR60176.1"/>
    <property type="molecule type" value="Genomic_DNA"/>
</dbReference>
<evidence type="ECO:0000313" key="1">
    <source>
        <dbReference type="EMBL" id="QOR60176.1"/>
    </source>
</evidence>